<feature type="region of interest" description="Disordered" evidence="8">
    <location>
        <begin position="110"/>
        <end position="150"/>
    </location>
</feature>
<accession>A0A4Q9MPV9</accession>
<name>A0A4Q9MPV9_9APHY</name>
<keyword evidence="6" id="KW-0862">Zinc</keyword>
<gene>
    <name evidence="10" type="ORF">BD311DRAFT_692690</name>
</gene>
<reference evidence="10" key="1">
    <citation type="submission" date="2019-01" db="EMBL/GenBank/DDBJ databases">
        <title>Draft genome sequences of three monokaryotic isolates of the white-rot basidiomycete fungus Dichomitus squalens.</title>
        <authorList>
            <consortium name="DOE Joint Genome Institute"/>
            <person name="Lopez S.C."/>
            <person name="Andreopoulos B."/>
            <person name="Pangilinan J."/>
            <person name="Lipzen A."/>
            <person name="Riley R."/>
            <person name="Ahrendt S."/>
            <person name="Ng V."/>
            <person name="Barry K."/>
            <person name="Daum C."/>
            <person name="Grigoriev I.V."/>
            <person name="Hilden K.S."/>
            <person name="Makela M.R."/>
            <person name="de Vries R.P."/>
        </authorList>
    </citation>
    <scope>NUCLEOTIDE SEQUENCE [LARGE SCALE GENOMIC DNA]</scope>
    <source>
        <strain evidence="10">OM18370.1</strain>
    </source>
</reference>
<feature type="compositionally biased region" description="Acidic residues" evidence="8">
    <location>
        <begin position="323"/>
        <end position="361"/>
    </location>
</feature>
<dbReference type="SMART" id="SM00451">
    <property type="entry name" value="ZnF_U1"/>
    <property type="match status" value="2"/>
</dbReference>
<dbReference type="Pfam" id="PF12874">
    <property type="entry name" value="zf-met"/>
    <property type="match status" value="1"/>
</dbReference>
<dbReference type="EMBL" id="ML143412">
    <property type="protein sequence ID" value="TBU29555.1"/>
    <property type="molecule type" value="Genomic_DNA"/>
</dbReference>
<feature type="region of interest" description="Disordered" evidence="8">
    <location>
        <begin position="312"/>
        <end position="369"/>
    </location>
</feature>
<dbReference type="InterPro" id="IPR040025">
    <property type="entry name" value="Znf622/Rei1/Reh1"/>
</dbReference>
<evidence type="ECO:0000256" key="1">
    <source>
        <dbReference type="ARBA" id="ARBA00004496"/>
    </source>
</evidence>
<feature type="compositionally biased region" description="Low complexity" evidence="8">
    <location>
        <begin position="133"/>
        <end position="148"/>
    </location>
</feature>
<dbReference type="InterPro" id="IPR003604">
    <property type="entry name" value="Matrin/U1-like-C_Znf_C2H2"/>
</dbReference>
<dbReference type="PROSITE" id="PS00028">
    <property type="entry name" value="ZINC_FINGER_C2H2_1"/>
    <property type="match status" value="2"/>
</dbReference>
<dbReference type="SMART" id="SM00355">
    <property type="entry name" value="ZnF_C2H2"/>
    <property type="match status" value="3"/>
</dbReference>
<evidence type="ECO:0000256" key="3">
    <source>
        <dbReference type="ARBA" id="ARBA00022517"/>
    </source>
</evidence>
<keyword evidence="10" id="KW-0863">Zinc-finger</keyword>
<dbReference type="GO" id="GO:0042273">
    <property type="term" value="P:ribosomal large subunit biogenesis"/>
    <property type="evidence" value="ECO:0007669"/>
    <property type="project" value="TreeGrafter"/>
</dbReference>
<protein>
    <submittedName>
        <fullName evidence="10">C2H2 type zinc-finger-domain-containing protein</fullName>
    </submittedName>
</protein>
<dbReference type="Gene3D" id="3.30.160.60">
    <property type="entry name" value="Classic Zinc Finger"/>
    <property type="match status" value="1"/>
</dbReference>
<sequence length="488" mass="53923">MTDILVAQPAPQGNLYTCISCTIAFHTAQDQREHYRSDHHRYNMKRRVAGLPPVSAALFNQKVLERRAETAVMASPKGSSCEICGKTYTTENAYRSHLISKKHKENELRAAAKAAAAPEASPVLEETYASPEAGPSSPPTSSRAAAEPGVEKVTSQLQGVSLSVDEGASEEQINQTIDEKIAAARARLSPTQCLFCTSAPPAETLEDNLTHMSVAHSFFVPDAEYLVNLAGLVTYLGEKIAVGNTCLYCNTEFRSLEAVRKHMQDKGHCKIAYDTDVERLEVSDFYDFSTSYPDAEERNARKAARAARRAAKEKAKAEKQETEEWEDVEDDADDDGEVDEVVDVEASDESDEESDEDELDENQVTYGDSSYELVLPSGARIGHRSMRRYYAQSFPGMRRGGKPEDHNSGAALVRRLIADKKSALVPRKGGFGAFGSGTDVVKARNAGEAREAGRHVREYRDQRRREEFKTKVGFIANSQKHFNPPVLY</sequence>
<dbReference type="PANTHER" id="PTHR13182:SF8">
    <property type="entry name" value="CYTOPLASMIC 60S SUBUNIT BIOGENESIS FACTOR ZNF622"/>
    <property type="match status" value="1"/>
</dbReference>
<dbReference type="InterPro" id="IPR041661">
    <property type="entry name" value="ZN622/Rei1/Reh1_Znf-C2H2"/>
</dbReference>
<evidence type="ECO:0000256" key="8">
    <source>
        <dbReference type="SAM" id="MobiDB-lite"/>
    </source>
</evidence>
<dbReference type="AlphaFoldDB" id="A0A4Q9MPV9"/>
<evidence type="ECO:0000256" key="5">
    <source>
        <dbReference type="ARBA" id="ARBA00022737"/>
    </source>
</evidence>
<dbReference type="GO" id="GO:0030687">
    <property type="term" value="C:preribosome, large subunit precursor"/>
    <property type="evidence" value="ECO:0007669"/>
    <property type="project" value="TreeGrafter"/>
</dbReference>
<comment type="similarity">
    <text evidence="7">Belongs to the REI1 family.</text>
</comment>
<dbReference type="OrthoDB" id="19329at2759"/>
<dbReference type="SUPFAM" id="SSF57667">
    <property type="entry name" value="beta-beta-alpha zinc fingers"/>
    <property type="match status" value="2"/>
</dbReference>
<keyword evidence="3" id="KW-0690">Ribosome biogenesis</keyword>
<feature type="compositionally biased region" description="Basic and acidic residues" evidence="8">
    <location>
        <begin position="312"/>
        <end position="322"/>
    </location>
</feature>
<keyword evidence="4" id="KW-0479">Metal-binding</keyword>
<keyword evidence="2" id="KW-0963">Cytoplasm</keyword>
<proteinExistence type="inferred from homology"/>
<comment type="subcellular location">
    <subcellularLocation>
        <location evidence="1">Cytoplasm</location>
    </subcellularLocation>
</comment>
<evidence type="ECO:0000259" key="9">
    <source>
        <dbReference type="PROSITE" id="PS00028"/>
    </source>
</evidence>
<dbReference type="InterPro" id="IPR013087">
    <property type="entry name" value="Znf_C2H2_type"/>
</dbReference>
<evidence type="ECO:0000256" key="6">
    <source>
        <dbReference type="ARBA" id="ARBA00022833"/>
    </source>
</evidence>
<evidence type="ECO:0000256" key="4">
    <source>
        <dbReference type="ARBA" id="ARBA00022723"/>
    </source>
</evidence>
<organism evidence="10">
    <name type="scientific">Dichomitus squalens</name>
    <dbReference type="NCBI Taxonomy" id="114155"/>
    <lineage>
        <taxon>Eukaryota</taxon>
        <taxon>Fungi</taxon>
        <taxon>Dikarya</taxon>
        <taxon>Basidiomycota</taxon>
        <taxon>Agaricomycotina</taxon>
        <taxon>Agaricomycetes</taxon>
        <taxon>Polyporales</taxon>
        <taxon>Polyporaceae</taxon>
        <taxon>Dichomitus</taxon>
    </lineage>
</organism>
<dbReference type="Proteomes" id="UP000292957">
    <property type="component" value="Unassembled WGS sequence"/>
</dbReference>
<dbReference type="GO" id="GO:0005737">
    <property type="term" value="C:cytoplasm"/>
    <property type="evidence" value="ECO:0007669"/>
    <property type="project" value="UniProtKB-SubCell"/>
</dbReference>
<dbReference type="PANTHER" id="PTHR13182">
    <property type="entry name" value="ZINC FINGER PROTEIN 622"/>
    <property type="match status" value="1"/>
</dbReference>
<evidence type="ECO:0000313" key="10">
    <source>
        <dbReference type="EMBL" id="TBU29555.1"/>
    </source>
</evidence>
<evidence type="ECO:0000256" key="7">
    <source>
        <dbReference type="ARBA" id="ARBA00034126"/>
    </source>
</evidence>
<dbReference type="GO" id="GO:0003676">
    <property type="term" value="F:nucleic acid binding"/>
    <property type="evidence" value="ECO:0007669"/>
    <property type="project" value="InterPro"/>
</dbReference>
<dbReference type="GO" id="GO:0008270">
    <property type="term" value="F:zinc ion binding"/>
    <property type="evidence" value="ECO:0007669"/>
    <property type="project" value="UniProtKB-KW"/>
</dbReference>
<feature type="compositionally biased region" description="Low complexity" evidence="8">
    <location>
        <begin position="111"/>
        <end position="120"/>
    </location>
</feature>
<keyword evidence="5" id="KW-0677">Repeat</keyword>
<feature type="domain" description="C2H2-type" evidence="9">
    <location>
        <begin position="81"/>
        <end position="103"/>
    </location>
</feature>
<evidence type="ECO:0000256" key="2">
    <source>
        <dbReference type="ARBA" id="ARBA00022490"/>
    </source>
</evidence>
<dbReference type="Pfam" id="PF12756">
    <property type="entry name" value="zf-C2H2_2"/>
    <property type="match status" value="1"/>
</dbReference>
<feature type="domain" description="C2H2-type" evidence="9">
    <location>
        <begin position="246"/>
        <end position="268"/>
    </location>
</feature>
<dbReference type="InterPro" id="IPR036236">
    <property type="entry name" value="Znf_C2H2_sf"/>
</dbReference>